<evidence type="ECO:0000313" key="2">
    <source>
        <dbReference type="EMBL" id="EKD66372.1"/>
    </source>
</evidence>
<comment type="caution">
    <text evidence="2">The sequence shown here is derived from an EMBL/GenBank/DDBJ whole genome shotgun (WGS) entry which is preliminary data.</text>
</comment>
<accession>K2AX67</accession>
<keyword evidence="1" id="KW-1133">Transmembrane helix</keyword>
<evidence type="ECO:0000256" key="1">
    <source>
        <dbReference type="SAM" id="Phobius"/>
    </source>
</evidence>
<keyword evidence="1" id="KW-0812">Transmembrane</keyword>
<feature type="transmembrane region" description="Helical" evidence="1">
    <location>
        <begin position="60"/>
        <end position="81"/>
    </location>
</feature>
<dbReference type="EMBL" id="AMFJ01021635">
    <property type="protein sequence ID" value="EKD66372.1"/>
    <property type="molecule type" value="Genomic_DNA"/>
</dbReference>
<name>K2AX67_9BACT</name>
<feature type="transmembrane region" description="Helical" evidence="1">
    <location>
        <begin position="93"/>
        <end position="116"/>
    </location>
</feature>
<proteinExistence type="predicted"/>
<protein>
    <submittedName>
        <fullName evidence="2">Uncharacterized protein</fullName>
    </submittedName>
</protein>
<gene>
    <name evidence="2" type="ORF">ACD_49C00049G0005</name>
</gene>
<dbReference type="AlphaFoldDB" id="K2AX67"/>
<feature type="transmembrane region" description="Helical" evidence="1">
    <location>
        <begin position="34"/>
        <end position="54"/>
    </location>
</feature>
<reference evidence="2" key="1">
    <citation type="journal article" date="2012" name="Science">
        <title>Fermentation, hydrogen, and sulfur metabolism in multiple uncultivated bacterial phyla.</title>
        <authorList>
            <person name="Wrighton K.C."/>
            <person name="Thomas B.C."/>
            <person name="Sharon I."/>
            <person name="Miller C.S."/>
            <person name="Castelle C.J."/>
            <person name="VerBerkmoes N.C."/>
            <person name="Wilkins M.J."/>
            <person name="Hettich R.L."/>
            <person name="Lipton M.S."/>
            <person name="Williams K.H."/>
            <person name="Long P.E."/>
            <person name="Banfield J.F."/>
        </authorList>
    </citation>
    <scope>NUCLEOTIDE SEQUENCE [LARGE SCALE GENOMIC DNA]</scope>
</reference>
<sequence length="119" mass="14223">MIKSNSNLLEKIKNKLFSGENFFVWLKLEISKTFFIFIAFLYFLSYISVLGGLFPEYFSQILFVIYPIFVFATFALLYDIWNYMISVYSLNKLLKYIILTVLVLVYIFLILTHLWLKLI</sequence>
<keyword evidence="1" id="KW-0472">Membrane</keyword>
<organism evidence="2">
    <name type="scientific">uncultured bacterium</name>
    <name type="common">gcode 4</name>
    <dbReference type="NCBI Taxonomy" id="1234023"/>
    <lineage>
        <taxon>Bacteria</taxon>
        <taxon>environmental samples</taxon>
    </lineage>
</organism>